<keyword evidence="13" id="KW-1185">Reference proteome</keyword>
<keyword evidence="7 9" id="KW-0408">Iron</keyword>
<evidence type="ECO:0000256" key="9">
    <source>
        <dbReference type="PIRSR" id="PIRSR602401-1"/>
    </source>
</evidence>
<dbReference type="STRING" id="1314782.A0A165Q0G6"/>
<keyword evidence="8" id="KW-0503">Monooxygenase</keyword>
<name>A0A165Q0G6_9AGAM</name>
<evidence type="ECO:0000256" key="1">
    <source>
        <dbReference type="ARBA" id="ARBA00001971"/>
    </source>
</evidence>
<feature type="transmembrane region" description="Helical" evidence="11">
    <location>
        <begin position="540"/>
        <end position="559"/>
    </location>
</feature>
<proteinExistence type="inferred from homology"/>
<comment type="pathway">
    <text evidence="2">Secondary metabolite biosynthesis.</text>
</comment>
<gene>
    <name evidence="12" type="ORF">NEOLEDRAFT_1181423</name>
</gene>
<dbReference type="GO" id="GO:0005506">
    <property type="term" value="F:iron ion binding"/>
    <property type="evidence" value="ECO:0007669"/>
    <property type="project" value="InterPro"/>
</dbReference>
<evidence type="ECO:0000256" key="10">
    <source>
        <dbReference type="SAM" id="MobiDB-lite"/>
    </source>
</evidence>
<keyword evidence="4 9" id="KW-0349">Heme</keyword>
<organism evidence="12 13">
    <name type="scientific">Neolentinus lepideus HHB14362 ss-1</name>
    <dbReference type="NCBI Taxonomy" id="1314782"/>
    <lineage>
        <taxon>Eukaryota</taxon>
        <taxon>Fungi</taxon>
        <taxon>Dikarya</taxon>
        <taxon>Basidiomycota</taxon>
        <taxon>Agaricomycotina</taxon>
        <taxon>Agaricomycetes</taxon>
        <taxon>Gloeophyllales</taxon>
        <taxon>Gloeophyllaceae</taxon>
        <taxon>Neolentinus</taxon>
    </lineage>
</organism>
<dbReference type="GO" id="GO:0016705">
    <property type="term" value="F:oxidoreductase activity, acting on paired donors, with incorporation or reduction of molecular oxygen"/>
    <property type="evidence" value="ECO:0007669"/>
    <property type="project" value="InterPro"/>
</dbReference>
<keyword evidence="11" id="KW-1133">Transmembrane helix</keyword>
<evidence type="ECO:0000256" key="3">
    <source>
        <dbReference type="ARBA" id="ARBA00010617"/>
    </source>
</evidence>
<dbReference type="Pfam" id="PF00067">
    <property type="entry name" value="p450"/>
    <property type="match status" value="1"/>
</dbReference>
<evidence type="ECO:0000256" key="11">
    <source>
        <dbReference type="SAM" id="Phobius"/>
    </source>
</evidence>
<evidence type="ECO:0000256" key="4">
    <source>
        <dbReference type="ARBA" id="ARBA00022617"/>
    </source>
</evidence>
<reference evidence="12 13" key="1">
    <citation type="journal article" date="2016" name="Mol. Biol. Evol.">
        <title>Comparative Genomics of Early-Diverging Mushroom-Forming Fungi Provides Insights into the Origins of Lignocellulose Decay Capabilities.</title>
        <authorList>
            <person name="Nagy L.G."/>
            <person name="Riley R."/>
            <person name="Tritt A."/>
            <person name="Adam C."/>
            <person name="Daum C."/>
            <person name="Floudas D."/>
            <person name="Sun H."/>
            <person name="Yadav J.S."/>
            <person name="Pangilinan J."/>
            <person name="Larsson K.H."/>
            <person name="Matsuura K."/>
            <person name="Barry K."/>
            <person name="Labutti K."/>
            <person name="Kuo R."/>
            <person name="Ohm R.A."/>
            <person name="Bhattacharya S.S."/>
            <person name="Shirouzu T."/>
            <person name="Yoshinaga Y."/>
            <person name="Martin F.M."/>
            <person name="Grigoriev I.V."/>
            <person name="Hibbett D.S."/>
        </authorList>
    </citation>
    <scope>NUCLEOTIDE SEQUENCE [LARGE SCALE GENOMIC DNA]</scope>
    <source>
        <strain evidence="12 13">HHB14362 ss-1</strain>
    </source>
</reference>
<dbReference type="SUPFAM" id="SSF48264">
    <property type="entry name" value="Cytochrome P450"/>
    <property type="match status" value="1"/>
</dbReference>
<dbReference type="InterPro" id="IPR001128">
    <property type="entry name" value="Cyt_P450"/>
</dbReference>
<feature type="region of interest" description="Disordered" evidence="10">
    <location>
        <begin position="724"/>
        <end position="743"/>
    </location>
</feature>
<evidence type="ECO:0000313" key="12">
    <source>
        <dbReference type="EMBL" id="KZT21744.1"/>
    </source>
</evidence>
<dbReference type="InParanoid" id="A0A165Q0G6"/>
<keyword evidence="6" id="KW-0560">Oxidoreductase</keyword>
<protein>
    <submittedName>
        <fullName evidence="12">Cytochrome P450</fullName>
    </submittedName>
</protein>
<accession>A0A165Q0G6</accession>
<feature type="transmembrane region" description="Helical" evidence="11">
    <location>
        <begin position="636"/>
        <end position="652"/>
    </location>
</feature>
<evidence type="ECO:0000256" key="8">
    <source>
        <dbReference type="ARBA" id="ARBA00023033"/>
    </source>
</evidence>
<comment type="cofactor">
    <cofactor evidence="1 9">
        <name>heme</name>
        <dbReference type="ChEBI" id="CHEBI:30413"/>
    </cofactor>
</comment>
<evidence type="ECO:0000256" key="6">
    <source>
        <dbReference type="ARBA" id="ARBA00023002"/>
    </source>
</evidence>
<dbReference type="CDD" id="cd11065">
    <property type="entry name" value="CYP64-like"/>
    <property type="match status" value="1"/>
</dbReference>
<feature type="transmembrane region" description="Helical" evidence="11">
    <location>
        <begin position="611"/>
        <end position="629"/>
    </location>
</feature>
<evidence type="ECO:0000256" key="5">
    <source>
        <dbReference type="ARBA" id="ARBA00022723"/>
    </source>
</evidence>
<dbReference type="AlphaFoldDB" id="A0A165Q0G6"/>
<dbReference type="PRINTS" id="PR00463">
    <property type="entry name" value="EP450I"/>
</dbReference>
<dbReference type="InterPro" id="IPR036396">
    <property type="entry name" value="Cyt_P450_sf"/>
</dbReference>
<keyword evidence="5 9" id="KW-0479">Metal-binding</keyword>
<dbReference type="GO" id="GO:0004497">
    <property type="term" value="F:monooxygenase activity"/>
    <property type="evidence" value="ECO:0007669"/>
    <property type="project" value="UniProtKB-KW"/>
</dbReference>
<evidence type="ECO:0000256" key="7">
    <source>
        <dbReference type="ARBA" id="ARBA00023004"/>
    </source>
</evidence>
<dbReference type="InterPro" id="IPR002401">
    <property type="entry name" value="Cyt_P450_E_grp-I"/>
</dbReference>
<evidence type="ECO:0000313" key="13">
    <source>
        <dbReference type="Proteomes" id="UP000076761"/>
    </source>
</evidence>
<feature type="binding site" description="axial binding residue" evidence="9">
    <location>
        <position position="441"/>
    </location>
    <ligand>
        <name>heme</name>
        <dbReference type="ChEBI" id="CHEBI:30413"/>
    </ligand>
    <ligandPart>
        <name>Fe</name>
        <dbReference type="ChEBI" id="CHEBI:18248"/>
    </ligandPart>
</feature>
<dbReference type="Proteomes" id="UP000076761">
    <property type="component" value="Unassembled WGS sequence"/>
</dbReference>
<dbReference type="Gene3D" id="1.10.630.10">
    <property type="entry name" value="Cytochrome P450"/>
    <property type="match status" value="1"/>
</dbReference>
<dbReference type="InterPro" id="IPR017972">
    <property type="entry name" value="Cyt_P450_CS"/>
</dbReference>
<feature type="transmembrane region" description="Helical" evidence="11">
    <location>
        <begin position="571"/>
        <end position="591"/>
    </location>
</feature>
<keyword evidence="11" id="KW-0472">Membrane</keyword>
<feature type="transmembrane region" description="Helical" evidence="11">
    <location>
        <begin position="449"/>
        <end position="468"/>
    </location>
</feature>
<keyword evidence="11" id="KW-0812">Transmembrane</keyword>
<evidence type="ECO:0000256" key="2">
    <source>
        <dbReference type="ARBA" id="ARBA00005179"/>
    </source>
</evidence>
<dbReference type="InterPro" id="IPR050364">
    <property type="entry name" value="Cytochrome_P450_fung"/>
</dbReference>
<dbReference type="PROSITE" id="PS00086">
    <property type="entry name" value="CYTOCHROME_P450"/>
    <property type="match status" value="1"/>
</dbReference>
<dbReference type="PANTHER" id="PTHR46300:SF7">
    <property type="entry name" value="P450, PUTATIVE (EUROFUNG)-RELATED"/>
    <property type="match status" value="1"/>
</dbReference>
<feature type="transmembrane region" description="Helical" evidence="11">
    <location>
        <begin position="489"/>
        <end position="507"/>
    </location>
</feature>
<comment type="similarity">
    <text evidence="3">Belongs to the cytochrome P450 family.</text>
</comment>
<dbReference type="OrthoDB" id="2789670at2759"/>
<dbReference type="PANTHER" id="PTHR46300">
    <property type="entry name" value="P450, PUTATIVE (EUROFUNG)-RELATED-RELATED"/>
    <property type="match status" value="1"/>
</dbReference>
<sequence length="743" mass="83025">MAVLSALFIAALSVLLLIVKRYRYWRDVNPLGLPYPPGPKPWPIVGNYFQVPAHHPWFTYTEWGRQYGDIIYARVLTEDVIIINSAKIANDLLETRSNIYSSRPAFHMLHLMGYGFNFAFKPYGNEWRTYRRLFHQVFRADNVADYFPTIAEKSRELLVRLLHTPDGFMEHVQHFAAANMMLILYGYEIAEEEDRFVYLVEQATRMMSDSSFPGAAVLDVVPQVRKLPSWLPGMQFKAYAERCLGLVTEMQNEPFNFTKSNVISGSGTKCFTSQLLGRLPSRNDAHPLEEVIKGVAGVGYNAGADTTVGAIDTFFLAMTLCPDVQRNAQAEIDRVVGTSRLPGFDDRVSLPYVEAVLWEVLRWRAVTPLGVSHATTEADTYEGYFIPKGATIVMNTWAIHMDERVYADPEKFEPERFLNPDGTIRGDAYPRTAFGMGRRICPGRHLADAAAWIVIAHVLATFNVFKAKDHPHGNVPYTDGLVVGSGPKALIIGYIILLFILGTLIMVSDTRFAVISSTGEDNLMPSGGSMESAFSTPQNLMVSACFTSLNWIVEIIMLWRCIIILGRNRILAVPLIPLSLASIALGIIFLLRVSQHTANIWTETNAAFAMPYHIVTFSIDFLTTLFIGAPLVESSAFYAIFSLLLLILYILHHPAQNLFIRMASQVQIISQLIIVLRAAKGRTVTDFMDYSEVRMTILSSSTLGAQKLQPTEILIVVETTMDSDFDRSDKSEPSPGAVASISE</sequence>
<dbReference type="GO" id="GO:0020037">
    <property type="term" value="F:heme binding"/>
    <property type="evidence" value="ECO:0007669"/>
    <property type="project" value="InterPro"/>
</dbReference>
<dbReference type="EMBL" id="KV425603">
    <property type="protein sequence ID" value="KZT21744.1"/>
    <property type="molecule type" value="Genomic_DNA"/>
</dbReference>